<dbReference type="SUPFAM" id="SSF52972">
    <property type="entry name" value="ITPase-like"/>
    <property type="match status" value="1"/>
</dbReference>
<comment type="caution">
    <text evidence="3">Lacks conserved residue(s) required for the propagation of feature annotation.</text>
</comment>
<dbReference type="OrthoDB" id="9807767at2"/>
<feature type="active site" description="Proton acceptor" evidence="3">
    <location>
        <position position="78"/>
    </location>
</feature>
<dbReference type="PANTHER" id="PTHR43213">
    <property type="entry name" value="BIFUNCTIONAL DTTP/UTP PYROPHOSPHATASE/METHYLTRANSFERASE PROTEIN-RELATED"/>
    <property type="match status" value="1"/>
</dbReference>
<dbReference type="AlphaFoldDB" id="A0A1M6L080"/>
<dbReference type="GO" id="GO:0005737">
    <property type="term" value="C:cytoplasm"/>
    <property type="evidence" value="ECO:0007669"/>
    <property type="project" value="UniProtKB-SubCell"/>
</dbReference>
<dbReference type="EC" id="3.6.1.9" evidence="3"/>
<name>A0A1M6L080_9FIRM</name>
<keyword evidence="3" id="KW-0546">Nucleotide metabolism</keyword>
<keyword evidence="3" id="KW-0963">Cytoplasm</keyword>
<organism evidence="4 5">
    <name type="scientific">Anaerotignum lactatifermentans DSM 14214</name>
    <dbReference type="NCBI Taxonomy" id="1121323"/>
    <lineage>
        <taxon>Bacteria</taxon>
        <taxon>Bacillati</taxon>
        <taxon>Bacillota</taxon>
        <taxon>Clostridia</taxon>
        <taxon>Lachnospirales</taxon>
        <taxon>Anaerotignaceae</taxon>
        <taxon>Anaerotignum</taxon>
    </lineage>
</organism>
<dbReference type="InterPro" id="IPR003697">
    <property type="entry name" value="Maf-like"/>
</dbReference>
<feature type="site" description="Important for substrate specificity" evidence="3">
    <location>
        <position position="166"/>
    </location>
</feature>
<evidence type="ECO:0000256" key="3">
    <source>
        <dbReference type="HAMAP-Rule" id="MF_00528"/>
    </source>
</evidence>
<protein>
    <recommendedName>
        <fullName evidence="3">dTTP/UTP pyrophosphatase</fullName>
        <shortName evidence="3">dTTPase/UTPase</shortName>
        <ecNumber evidence="3">3.6.1.9</ecNumber>
    </recommendedName>
    <alternativeName>
        <fullName evidence="3">Nucleoside triphosphate pyrophosphatase</fullName>
    </alternativeName>
    <alternativeName>
        <fullName evidence="3">Nucleotide pyrophosphatase</fullName>
        <shortName evidence="3">Nucleotide PPase</shortName>
    </alternativeName>
</protein>
<comment type="catalytic activity">
    <reaction evidence="3">
        <text>UTP + H2O = UMP + diphosphate + H(+)</text>
        <dbReference type="Rhea" id="RHEA:29395"/>
        <dbReference type="ChEBI" id="CHEBI:15377"/>
        <dbReference type="ChEBI" id="CHEBI:15378"/>
        <dbReference type="ChEBI" id="CHEBI:33019"/>
        <dbReference type="ChEBI" id="CHEBI:46398"/>
        <dbReference type="ChEBI" id="CHEBI:57865"/>
        <dbReference type="EC" id="3.6.1.9"/>
    </reaction>
</comment>
<sequence length="207" mass="22643">MQQIILASNSPRRKELLSMLSVPFTVQESHVDERALEEADRKAGIRRTPAEQASFMAEAKGTDVSRTAPANSIIIAADTMVAEGDTILHKPKDKADAKAILTHLSGKSHMVYTGLCVIYKDAEGKETVHAQTIGTKVVFRSLTEEEMDAYIATGEPMDKAGAYGIQGKGSLLVERMEGDYFNVVGLPLTALYEELRAQGISLMENWK</sequence>
<dbReference type="InterPro" id="IPR029001">
    <property type="entry name" value="ITPase-like_fam"/>
</dbReference>
<comment type="subcellular location">
    <subcellularLocation>
        <location evidence="3">Cytoplasm</location>
    </subcellularLocation>
</comment>
<dbReference type="GO" id="GO:0009117">
    <property type="term" value="P:nucleotide metabolic process"/>
    <property type="evidence" value="ECO:0007669"/>
    <property type="project" value="UniProtKB-KW"/>
</dbReference>
<dbReference type="HAMAP" id="MF_00528">
    <property type="entry name" value="Maf"/>
    <property type="match status" value="1"/>
</dbReference>
<proteinExistence type="inferred from homology"/>
<comment type="catalytic activity">
    <reaction evidence="3">
        <text>dTTP + H2O = dTMP + diphosphate + H(+)</text>
        <dbReference type="Rhea" id="RHEA:28534"/>
        <dbReference type="ChEBI" id="CHEBI:15377"/>
        <dbReference type="ChEBI" id="CHEBI:15378"/>
        <dbReference type="ChEBI" id="CHEBI:33019"/>
        <dbReference type="ChEBI" id="CHEBI:37568"/>
        <dbReference type="ChEBI" id="CHEBI:63528"/>
        <dbReference type="EC" id="3.6.1.9"/>
    </reaction>
</comment>
<comment type="function">
    <text evidence="3">Nucleoside triphosphate pyrophosphatase that hydrolyzes dTTP and UTP. May have a dual role in cell division arrest and in preventing the incorporation of modified nucleotides into cellular nucleic acids.</text>
</comment>
<feature type="site" description="Important for substrate specificity" evidence="3">
    <location>
        <position position="12"/>
    </location>
</feature>
<dbReference type="Gene3D" id="3.90.950.10">
    <property type="match status" value="1"/>
</dbReference>
<dbReference type="Proteomes" id="UP000183975">
    <property type="component" value="Unassembled WGS sequence"/>
</dbReference>
<reference evidence="4 5" key="1">
    <citation type="submission" date="2016-11" db="EMBL/GenBank/DDBJ databases">
        <authorList>
            <person name="Jaros S."/>
            <person name="Januszkiewicz K."/>
            <person name="Wedrychowicz H."/>
        </authorList>
    </citation>
    <scope>NUCLEOTIDE SEQUENCE [LARGE SCALE GENOMIC DNA]</scope>
    <source>
        <strain evidence="4 5">DSM 14214</strain>
    </source>
</reference>
<evidence type="ECO:0000313" key="5">
    <source>
        <dbReference type="Proteomes" id="UP000183975"/>
    </source>
</evidence>
<comment type="similarity">
    <text evidence="3">Belongs to the Maf family. YhdE subfamily.</text>
</comment>
<keyword evidence="5" id="KW-1185">Reference proteome</keyword>
<evidence type="ECO:0000313" key="4">
    <source>
        <dbReference type="EMBL" id="SHJ64628.1"/>
    </source>
</evidence>
<dbReference type="RefSeq" id="WP_072848525.1">
    <property type="nucleotide sequence ID" value="NZ_FRAH01000004.1"/>
</dbReference>
<comment type="cofactor">
    <cofactor evidence="1 3">
        <name>a divalent metal cation</name>
        <dbReference type="ChEBI" id="CHEBI:60240"/>
    </cofactor>
</comment>
<dbReference type="GO" id="GO:0036221">
    <property type="term" value="F:UTP diphosphatase activity"/>
    <property type="evidence" value="ECO:0007669"/>
    <property type="project" value="RHEA"/>
</dbReference>
<dbReference type="CDD" id="cd00555">
    <property type="entry name" value="Maf"/>
    <property type="match status" value="1"/>
</dbReference>
<accession>A0A1M6L080</accession>
<evidence type="ECO:0000256" key="1">
    <source>
        <dbReference type="ARBA" id="ARBA00001968"/>
    </source>
</evidence>
<gene>
    <name evidence="4" type="ORF">SAMN02745138_00237</name>
</gene>
<dbReference type="PIRSF" id="PIRSF006305">
    <property type="entry name" value="Maf"/>
    <property type="match status" value="1"/>
</dbReference>
<dbReference type="Pfam" id="PF02545">
    <property type="entry name" value="Maf"/>
    <property type="match status" value="1"/>
</dbReference>
<dbReference type="NCBIfam" id="TIGR00172">
    <property type="entry name" value="maf"/>
    <property type="match status" value="1"/>
</dbReference>
<dbReference type="GO" id="GO:0036218">
    <property type="term" value="F:dTTP diphosphatase activity"/>
    <property type="evidence" value="ECO:0007669"/>
    <property type="project" value="RHEA"/>
</dbReference>
<dbReference type="EMBL" id="FRAH01000004">
    <property type="protein sequence ID" value="SHJ64628.1"/>
    <property type="molecule type" value="Genomic_DNA"/>
</dbReference>
<evidence type="ECO:0000256" key="2">
    <source>
        <dbReference type="ARBA" id="ARBA00022801"/>
    </source>
</evidence>
<keyword evidence="2 3" id="KW-0378">Hydrolase</keyword>
<feature type="site" description="Important for substrate specificity" evidence="3">
    <location>
        <position position="79"/>
    </location>
</feature>
<dbReference type="PANTHER" id="PTHR43213:SF5">
    <property type="entry name" value="BIFUNCTIONAL DTTP_UTP PYROPHOSPHATASE_METHYLTRANSFERASE PROTEIN-RELATED"/>
    <property type="match status" value="1"/>
</dbReference>